<keyword evidence="5" id="KW-0378">Hydrolase</keyword>
<evidence type="ECO:0000256" key="1">
    <source>
        <dbReference type="ARBA" id="ARBA00001946"/>
    </source>
</evidence>
<dbReference type="GO" id="GO:0016787">
    <property type="term" value="F:hydrolase activity"/>
    <property type="evidence" value="ECO:0007669"/>
    <property type="project" value="UniProtKB-KW"/>
</dbReference>
<comment type="similarity">
    <text evidence="7">Belongs to the PINc/VapC protein family.</text>
</comment>
<dbReference type="GO" id="GO:0046872">
    <property type="term" value="F:metal ion binding"/>
    <property type="evidence" value="ECO:0007669"/>
    <property type="project" value="UniProtKB-KW"/>
</dbReference>
<dbReference type="InterPro" id="IPR029060">
    <property type="entry name" value="PIN-like_dom_sf"/>
</dbReference>
<dbReference type="InterPro" id="IPR002716">
    <property type="entry name" value="PIN_dom"/>
</dbReference>
<dbReference type="SUPFAM" id="SSF88723">
    <property type="entry name" value="PIN domain-like"/>
    <property type="match status" value="1"/>
</dbReference>
<dbReference type="InterPro" id="IPR050556">
    <property type="entry name" value="Type_II_TA_system_RNase"/>
</dbReference>
<keyword evidence="6" id="KW-0460">Magnesium</keyword>
<dbReference type="Gene3D" id="3.40.50.1010">
    <property type="entry name" value="5'-nuclease"/>
    <property type="match status" value="1"/>
</dbReference>
<evidence type="ECO:0000313" key="9">
    <source>
        <dbReference type="EMBL" id="TRL42173.1"/>
    </source>
</evidence>
<accession>A0A549TH41</accession>
<evidence type="ECO:0000259" key="8">
    <source>
        <dbReference type="Pfam" id="PF01850"/>
    </source>
</evidence>
<feature type="domain" description="PIN" evidence="8">
    <location>
        <begin position="20"/>
        <end position="141"/>
    </location>
</feature>
<evidence type="ECO:0000313" key="10">
    <source>
        <dbReference type="Proteomes" id="UP000316801"/>
    </source>
</evidence>
<dbReference type="PANTHER" id="PTHR33653:SF1">
    <property type="entry name" value="RIBONUCLEASE VAPC2"/>
    <property type="match status" value="1"/>
</dbReference>
<sequence length="158" mass="18043">MRWKRSESGVRQATRRPRVIVLDTNIVSEFSRPRMNANVLRWFEASDFGSLYLCSVVIMEQIYGADRILRQSGSDRYHRVLGRLIEERFDNRILEWTIADAERTGQIHARRDAIGRPMGVQDAMIAAICLSHGASPATRNTKDVEGLDLRLVNPFEVG</sequence>
<dbReference type="CDD" id="cd18731">
    <property type="entry name" value="PIN_NgFitB-like"/>
    <property type="match status" value="1"/>
</dbReference>
<name>A0A549TH41_9HYPH</name>
<keyword evidence="10" id="KW-1185">Reference proteome</keyword>
<dbReference type="GO" id="GO:0004518">
    <property type="term" value="F:nuclease activity"/>
    <property type="evidence" value="ECO:0007669"/>
    <property type="project" value="UniProtKB-KW"/>
</dbReference>
<dbReference type="AlphaFoldDB" id="A0A549TH41"/>
<gene>
    <name evidence="9" type="ORF">FNA46_02610</name>
</gene>
<protein>
    <submittedName>
        <fullName evidence="9">Type II toxin-antitoxin system VapC family toxin</fullName>
    </submittedName>
</protein>
<keyword evidence="4" id="KW-0479">Metal-binding</keyword>
<dbReference type="PANTHER" id="PTHR33653">
    <property type="entry name" value="RIBONUCLEASE VAPC2"/>
    <property type="match status" value="1"/>
</dbReference>
<evidence type="ECO:0000256" key="4">
    <source>
        <dbReference type="ARBA" id="ARBA00022723"/>
    </source>
</evidence>
<proteinExistence type="inferred from homology"/>
<reference evidence="9 10" key="1">
    <citation type="submission" date="2019-07" db="EMBL/GenBank/DDBJ databases">
        <title>Ln-dependent methylotrophs.</title>
        <authorList>
            <person name="Tani A."/>
        </authorList>
    </citation>
    <scope>NUCLEOTIDE SEQUENCE [LARGE SCALE GENOMIC DNA]</scope>
    <source>
        <strain evidence="9 10">SM12</strain>
    </source>
</reference>
<evidence type="ECO:0000256" key="2">
    <source>
        <dbReference type="ARBA" id="ARBA00022649"/>
    </source>
</evidence>
<keyword evidence="2" id="KW-1277">Toxin-antitoxin system</keyword>
<dbReference type="Proteomes" id="UP000316801">
    <property type="component" value="Unassembled WGS sequence"/>
</dbReference>
<comment type="cofactor">
    <cofactor evidence="1">
        <name>Mg(2+)</name>
        <dbReference type="ChEBI" id="CHEBI:18420"/>
    </cofactor>
</comment>
<comment type="caution">
    <text evidence="9">The sequence shown here is derived from an EMBL/GenBank/DDBJ whole genome shotgun (WGS) entry which is preliminary data.</text>
</comment>
<evidence type="ECO:0000256" key="6">
    <source>
        <dbReference type="ARBA" id="ARBA00022842"/>
    </source>
</evidence>
<dbReference type="EMBL" id="VJMG01000007">
    <property type="protein sequence ID" value="TRL42173.1"/>
    <property type="molecule type" value="Genomic_DNA"/>
</dbReference>
<evidence type="ECO:0000256" key="5">
    <source>
        <dbReference type="ARBA" id="ARBA00022801"/>
    </source>
</evidence>
<dbReference type="Pfam" id="PF01850">
    <property type="entry name" value="PIN"/>
    <property type="match status" value="1"/>
</dbReference>
<evidence type="ECO:0000256" key="3">
    <source>
        <dbReference type="ARBA" id="ARBA00022722"/>
    </source>
</evidence>
<evidence type="ECO:0000256" key="7">
    <source>
        <dbReference type="ARBA" id="ARBA00038093"/>
    </source>
</evidence>
<organism evidence="9 10">
    <name type="scientific">Rhizobium straminoryzae</name>
    <dbReference type="NCBI Taxonomy" id="1387186"/>
    <lineage>
        <taxon>Bacteria</taxon>
        <taxon>Pseudomonadati</taxon>
        <taxon>Pseudomonadota</taxon>
        <taxon>Alphaproteobacteria</taxon>
        <taxon>Hyphomicrobiales</taxon>
        <taxon>Rhizobiaceae</taxon>
        <taxon>Rhizobium/Agrobacterium group</taxon>
        <taxon>Rhizobium</taxon>
    </lineage>
</organism>
<keyword evidence="3" id="KW-0540">Nuclease</keyword>